<dbReference type="InterPro" id="IPR013187">
    <property type="entry name" value="F-box-assoc_dom_typ3"/>
</dbReference>
<accession>A0A9J6AYB5</accession>
<feature type="domain" description="F-box associated beta-propeller type 3" evidence="1">
    <location>
        <begin position="369"/>
        <end position="463"/>
    </location>
</feature>
<dbReference type="PANTHER" id="PTHR31111">
    <property type="entry name" value="BNAA05G37150D PROTEIN-RELATED"/>
    <property type="match status" value="1"/>
</dbReference>
<feature type="domain" description="F-box associated beta-propeller type 3" evidence="1">
    <location>
        <begin position="468"/>
        <end position="535"/>
    </location>
</feature>
<dbReference type="NCBIfam" id="TIGR01640">
    <property type="entry name" value="F_box_assoc_1"/>
    <property type="match status" value="1"/>
</dbReference>
<dbReference type="Proteomes" id="UP000824120">
    <property type="component" value="Chromosome 1"/>
</dbReference>
<evidence type="ECO:0000313" key="3">
    <source>
        <dbReference type="Proteomes" id="UP000824120"/>
    </source>
</evidence>
<proteinExistence type="predicted"/>
<evidence type="ECO:0000313" key="2">
    <source>
        <dbReference type="EMBL" id="KAG5629436.1"/>
    </source>
</evidence>
<organism evidence="2 3">
    <name type="scientific">Solanum commersonii</name>
    <name type="common">Commerson's wild potato</name>
    <name type="synonym">Commerson's nightshade</name>
    <dbReference type="NCBI Taxonomy" id="4109"/>
    <lineage>
        <taxon>Eukaryota</taxon>
        <taxon>Viridiplantae</taxon>
        <taxon>Streptophyta</taxon>
        <taxon>Embryophyta</taxon>
        <taxon>Tracheophyta</taxon>
        <taxon>Spermatophyta</taxon>
        <taxon>Magnoliopsida</taxon>
        <taxon>eudicotyledons</taxon>
        <taxon>Gunneridae</taxon>
        <taxon>Pentapetalae</taxon>
        <taxon>asterids</taxon>
        <taxon>lamiids</taxon>
        <taxon>Solanales</taxon>
        <taxon>Solanaceae</taxon>
        <taxon>Solanoideae</taxon>
        <taxon>Solaneae</taxon>
        <taxon>Solanum</taxon>
    </lineage>
</organism>
<dbReference type="InterPro" id="IPR017451">
    <property type="entry name" value="F-box-assoc_interact_dom"/>
</dbReference>
<gene>
    <name evidence="2" type="ORF">H5410_001153</name>
</gene>
<evidence type="ECO:0000259" key="1">
    <source>
        <dbReference type="Pfam" id="PF08268"/>
    </source>
</evidence>
<feature type="non-terminal residue" evidence="2">
    <location>
        <position position="1"/>
    </location>
</feature>
<protein>
    <recommendedName>
        <fullName evidence="1">F-box associated beta-propeller type 3 domain-containing protein</fullName>
    </recommendedName>
</protein>
<dbReference type="EMBL" id="JACXVP010000001">
    <property type="protein sequence ID" value="KAG5629436.1"/>
    <property type="molecule type" value="Genomic_DNA"/>
</dbReference>
<comment type="caution">
    <text evidence="2">The sequence shown here is derived from an EMBL/GenBank/DDBJ whole genome shotgun (WGS) entry which is preliminary data.</text>
</comment>
<sequence length="545" mass="63731">MCASLFQFTEPTNKSRLNCANGLLCVWEPLTVRSAVIFNPGTREIRSLPHPNNCGNYLIGFERQENKYKVFFSEKLSRYRKQWVLTLGIDESWRETQSNFPSLLYGKPSICISGVIYQFDSAPKSAIAAFDVKSENFEIITLWNESTWLYFYHLIEVKGKLAVVDYHMVNNSFDLWILEHSPKREWKRHVIRFPSKWNYKVTGPISSCMSRDRKIVLIRNFNSSILCWYYDLIAMRKRGRWRKLEIKGLPEETFIYGIYSYSLMCFNCVTKFFNSLISESNFIDTHRCQYVTRPGGTKFVFQTSGIYYTSVQLKEHEKYFVQIQSFDAIPFNIPHLKWPSLNCVNGLFCIWGTLSNQPATILNPSTREPEEKKYKIIATTNHVRGSYIKRCVFTLGIDESWREVNSSLHNVLGIPGVYIMELSTSLLSIMKYVIAGFDVKSEIFKFIVLGNNAIMWCQYELVENNLRKEDEWKSHIIQFPSTWKDIQQEVIFSCRFTSCDGEILFTVNLMSDTLCFCYDVTRQSWRKLEIKGLPKYHGIQGICSY</sequence>
<dbReference type="OrthoDB" id="687122at2759"/>
<keyword evidence="3" id="KW-1185">Reference proteome</keyword>
<feature type="domain" description="F-box associated beta-propeller type 3" evidence="1">
    <location>
        <begin position="14"/>
        <end position="255"/>
    </location>
</feature>
<name>A0A9J6AYB5_SOLCO</name>
<dbReference type="AlphaFoldDB" id="A0A9J6AYB5"/>
<reference evidence="2 3" key="1">
    <citation type="submission" date="2020-09" db="EMBL/GenBank/DDBJ databases">
        <title>De no assembly of potato wild relative species, Solanum commersonii.</title>
        <authorList>
            <person name="Cho K."/>
        </authorList>
    </citation>
    <scope>NUCLEOTIDE SEQUENCE [LARGE SCALE GENOMIC DNA]</scope>
    <source>
        <strain evidence="2">LZ3.2</strain>
        <tissue evidence="2">Leaf</tissue>
    </source>
</reference>
<dbReference type="Pfam" id="PF08268">
    <property type="entry name" value="FBA_3"/>
    <property type="match status" value="3"/>
</dbReference>
<dbReference type="PANTHER" id="PTHR31111:SF139">
    <property type="entry name" value="F-BOX ASSOCIATED DOMAIN-CONTAINING PROTEIN"/>
    <property type="match status" value="1"/>
</dbReference>